<proteinExistence type="predicted"/>
<evidence type="ECO:0000256" key="1">
    <source>
        <dbReference type="SAM" id="MobiDB-lite"/>
    </source>
</evidence>
<feature type="non-terminal residue" evidence="2">
    <location>
        <position position="1"/>
    </location>
</feature>
<dbReference type="AlphaFoldDB" id="A0A146LJU9"/>
<feature type="region of interest" description="Disordered" evidence="1">
    <location>
        <begin position="80"/>
        <end position="135"/>
    </location>
</feature>
<feature type="compositionally biased region" description="Polar residues" evidence="1">
    <location>
        <begin position="107"/>
        <end position="135"/>
    </location>
</feature>
<name>A0A146LJU9_LYGHE</name>
<accession>A0A146LJU9</accession>
<evidence type="ECO:0000313" key="2">
    <source>
        <dbReference type="EMBL" id="JAQ07565.1"/>
    </source>
</evidence>
<feature type="compositionally biased region" description="Basic and acidic residues" evidence="1">
    <location>
        <begin position="1"/>
        <end position="17"/>
    </location>
</feature>
<reference evidence="2" key="1">
    <citation type="journal article" date="2016" name="Gigascience">
        <title>De novo construction of an expanded transcriptome assembly for the western tarnished plant bug, Lygus hesperus.</title>
        <authorList>
            <person name="Tassone E.E."/>
            <person name="Geib S.M."/>
            <person name="Hall B."/>
            <person name="Fabrick J.A."/>
            <person name="Brent C.S."/>
            <person name="Hull J.J."/>
        </authorList>
    </citation>
    <scope>NUCLEOTIDE SEQUENCE</scope>
</reference>
<dbReference type="EMBL" id="GDHC01011064">
    <property type="protein sequence ID" value="JAQ07565.1"/>
    <property type="molecule type" value="Transcribed_RNA"/>
</dbReference>
<sequence length="135" mass="15876">TTMERHNASTPNRHELIDQQLPTNRTKSTPHHQYRPLETNRHELIDQQLPTNRTKSTPHHQYRPLETNRHELIDQLLFRQRTKSTPRHQYATWTTPFDGPIPKSDRNNCTPTSEPISSPPQRKTQPTSSTRKICN</sequence>
<gene>
    <name evidence="2" type="ORF">g.38872</name>
</gene>
<protein>
    <submittedName>
        <fullName evidence="2">Uncharacterized protein</fullName>
    </submittedName>
</protein>
<feature type="region of interest" description="Disordered" evidence="1">
    <location>
        <begin position="1"/>
        <end position="68"/>
    </location>
</feature>
<organism evidence="2">
    <name type="scientific">Lygus hesperus</name>
    <name type="common">Western plant bug</name>
    <dbReference type="NCBI Taxonomy" id="30085"/>
    <lineage>
        <taxon>Eukaryota</taxon>
        <taxon>Metazoa</taxon>
        <taxon>Ecdysozoa</taxon>
        <taxon>Arthropoda</taxon>
        <taxon>Hexapoda</taxon>
        <taxon>Insecta</taxon>
        <taxon>Pterygota</taxon>
        <taxon>Neoptera</taxon>
        <taxon>Paraneoptera</taxon>
        <taxon>Hemiptera</taxon>
        <taxon>Heteroptera</taxon>
        <taxon>Panheteroptera</taxon>
        <taxon>Cimicomorpha</taxon>
        <taxon>Miridae</taxon>
        <taxon>Mirini</taxon>
        <taxon>Lygus</taxon>
    </lineage>
</organism>